<evidence type="ECO:0000313" key="2">
    <source>
        <dbReference type="Proteomes" id="UP000829398"/>
    </source>
</evidence>
<reference evidence="2" key="1">
    <citation type="journal article" date="2023" name="Hortic. Res.">
        <title>A chromosome-level phased genome enabling allele-level studies in sweet orange: a case study on citrus Huanglongbing tolerance.</title>
        <authorList>
            <person name="Wu B."/>
            <person name="Yu Q."/>
            <person name="Deng Z."/>
            <person name="Duan Y."/>
            <person name="Luo F."/>
            <person name="Gmitter F. Jr."/>
        </authorList>
    </citation>
    <scope>NUCLEOTIDE SEQUENCE [LARGE SCALE GENOMIC DNA]</scope>
    <source>
        <strain evidence="2">cv. Valencia</strain>
    </source>
</reference>
<name>A0ACB8LLZ9_CITSI</name>
<evidence type="ECO:0000313" key="1">
    <source>
        <dbReference type="EMBL" id="KAH9774304.1"/>
    </source>
</evidence>
<accession>A0ACB8LLZ9</accession>
<dbReference type="Proteomes" id="UP000829398">
    <property type="component" value="Chromosome 4"/>
</dbReference>
<sequence length="461" mass="52401">MAKKNSWFSLVRRLFISDPEKQQKEKRKRCIFGRLRIKRFASIAAATPLPSNDRTAVIEAEEEQSKHAVSVAIASAIKAAHVAAEVVRLTGTPQSTNGCERQVEEDSSIEIKLDVAQSPHQCEKDFRQLAAIRIQSTFRGYLARKALRALKGIVKLQALIRGRNVRRQAFTTLKCLQSIVNIQSQVCAKRCQKAGSWHCDENKQLQTLRDKIIKMDSSCQRRWDDSTLTKQEADAMFLSKKEAAIRRERIKEYAFSHRKSADSEQNKVNGRWRYWLEQWVDTQVMKSKELEDLDSIWTTANGNPREEYIGKGLRLKNLQTKYHIDGLDSPVLFSRRSLHRKQNSLGDEKSFASSPVVPTYMAATESAKAKARSMSSPKIRPGTFDSYSESYSPCKKKLSLMSSLTSEVPSYSNIGRPSAYQQRSPSLKNVPGPIKSSRTPKDLSFDSKCSLLNWDRQSAFR</sequence>
<protein>
    <submittedName>
        <fullName evidence="1">DUF4005 domain-containing protein</fullName>
    </submittedName>
</protein>
<dbReference type="EMBL" id="CM039173">
    <property type="protein sequence ID" value="KAH9774304.1"/>
    <property type="molecule type" value="Genomic_DNA"/>
</dbReference>
<proteinExistence type="predicted"/>
<comment type="caution">
    <text evidence="1">The sequence shown here is derived from an EMBL/GenBank/DDBJ whole genome shotgun (WGS) entry which is preliminary data.</text>
</comment>
<organism evidence="1 2">
    <name type="scientific">Citrus sinensis</name>
    <name type="common">Sweet orange</name>
    <name type="synonym">Citrus aurantium var. sinensis</name>
    <dbReference type="NCBI Taxonomy" id="2711"/>
    <lineage>
        <taxon>Eukaryota</taxon>
        <taxon>Viridiplantae</taxon>
        <taxon>Streptophyta</taxon>
        <taxon>Embryophyta</taxon>
        <taxon>Tracheophyta</taxon>
        <taxon>Spermatophyta</taxon>
        <taxon>Magnoliopsida</taxon>
        <taxon>eudicotyledons</taxon>
        <taxon>Gunneridae</taxon>
        <taxon>Pentapetalae</taxon>
        <taxon>rosids</taxon>
        <taxon>malvids</taxon>
        <taxon>Sapindales</taxon>
        <taxon>Rutaceae</taxon>
        <taxon>Aurantioideae</taxon>
        <taxon>Citrus</taxon>
    </lineage>
</organism>
<keyword evidence="2" id="KW-1185">Reference proteome</keyword>
<gene>
    <name evidence="1" type="ORF">KPL71_013601</name>
</gene>